<feature type="transmembrane region" description="Helical" evidence="1">
    <location>
        <begin position="128"/>
        <end position="147"/>
    </location>
</feature>
<keyword evidence="1" id="KW-1133">Transmembrane helix</keyword>
<feature type="transmembrane region" description="Helical" evidence="1">
    <location>
        <begin position="80"/>
        <end position="100"/>
    </location>
</feature>
<accession>A0A1H3HS47</accession>
<evidence type="ECO:0008006" key="4">
    <source>
        <dbReference type="Google" id="ProtNLM"/>
    </source>
</evidence>
<dbReference type="STRING" id="405436.SAMN05444365_101938"/>
<evidence type="ECO:0000313" key="2">
    <source>
        <dbReference type="EMBL" id="SDY17509.1"/>
    </source>
</evidence>
<keyword evidence="3" id="KW-1185">Reference proteome</keyword>
<reference evidence="3" key="1">
    <citation type="submission" date="2016-10" db="EMBL/GenBank/DDBJ databases">
        <authorList>
            <person name="Varghese N."/>
            <person name="Submissions S."/>
        </authorList>
    </citation>
    <scope>NUCLEOTIDE SEQUENCE [LARGE SCALE GENOMIC DNA]</scope>
    <source>
        <strain evidence="3">DSM 45245</strain>
    </source>
</reference>
<proteinExistence type="predicted"/>
<dbReference type="Proteomes" id="UP000242415">
    <property type="component" value="Unassembled WGS sequence"/>
</dbReference>
<evidence type="ECO:0000313" key="3">
    <source>
        <dbReference type="Proteomes" id="UP000242415"/>
    </source>
</evidence>
<keyword evidence="1" id="KW-0472">Membrane</keyword>
<dbReference type="RefSeq" id="WP_091551720.1">
    <property type="nucleotide sequence ID" value="NZ_FNPH01000001.1"/>
</dbReference>
<evidence type="ECO:0000256" key="1">
    <source>
        <dbReference type="SAM" id="Phobius"/>
    </source>
</evidence>
<name>A0A1H3HS47_9ACTN</name>
<dbReference type="EMBL" id="FNPH01000001">
    <property type="protein sequence ID" value="SDY17509.1"/>
    <property type="molecule type" value="Genomic_DNA"/>
</dbReference>
<keyword evidence="1" id="KW-0812">Transmembrane</keyword>
<dbReference type="AlphaFoldDB" id="A0A1H3HS47"/>
<protein>
    <recommendedName>
        <fullName evidence="4">Tryptophan-associated transmembrane protein (Trp_oprn_chp)</fullName>
    </recommendedName>
</protein>
<gene>
    <name evidence="2" type="ORF">SAMN05444365_101938</name>
</gene>
<organism evidence="2 3">
    <name type="scientific">Micromonospora pattaloongensis</name>
    <dbReference type="NCBI Taxonomy" id="405436"/>
    <lineage>
        <taxon>Bacteria</taxon>
        <taxon>Bacillati</taxon>
        <taxon>Actinomycetota</taxon>
        <taxon>Actinomycetes</taxon>
        <taxon>Micromonosporales</taxon>
        <taxon>Micromonosporaceae</taxon>
        <taxon>Micromonospora</taxon>
    </lineage>
</organism>
<feature type="transmembrane region" description="Helical" evidence="1">
    <location>
        <begin position="54"/>
        <end position="73"/>
    </location>
</feature>
<sequence>MGRKAALTLGSLLGTIGFVLALMALAVPWARYEVHAGDDSVAAAVAVFQVDRGWWYVTLLFVLIGCLAGAAAASGRAARIAAVAGIGVGVGAMLVASALGDQLTGSAVAPLPTGLAEVDFRPESAPGSTYGVAAPALLALGAALLSVRTPAQLRR</sequence>